<dbReference type="Gene3D" id="1.20.1250.20">
    <property type="entry name" value="MFS general substrate transporter like domains"/>
    <property type="match status" value="1"/>
</dbReference>
<dbReference type="GO" id="GO:0022857">
    <property type="term" value="F:transmembrane transporter activity"/>
    <property type="evidence" value="ECO:0007669"/>
    <property type="project" value="InterPro"/>
</dbReference>
<feature type="transmembrane region" description="Helical" evidence="6">
    <location>
        <begin position="300"/>
        <end position="324"/>
    </location>
</feature>
<evidence type="ECO:0000256" key="1">
    <source>
        <dbReference type="ARBA" id="ARBA00004141"/>
    </source>
</evidence>
<evidence type="ECO:0000313" key="8">
    <source>
        <dbReference type="Proteomes" id="UP000279236"/>
    </source>
</evidence>
<reference evidence="7 8" key="1">
    <citation type="submission" date="2018-11" db="EMBL/GenBank/DDBJ databases">
        <title>Genome sequence of Apiotrichum porosum DSM 27194.</title>
        <authorList>
            <person name="Aliyu H."/>
            <person name="Gorte O."/>
            <person name="Ochsenreither K."/>
        </authorList>
    </citation>
    <scope>NUCLEOTIDE SEQUENCE [LARGE SCALE GENOMIC DNA]</scope>
    <source>
        <strain evidence="7 8">DSM 27194</strain>
    </source>
</reference>
<evidence type="ECO:0000256" key="6">
    <source>
        <dbReference type="SAM" id="Phobius"/>
    </source>
</evidence>
<protein>
    <recommendedName>
        <fullName evidence="9">Major facilitator superfamily (MFS) profile domain-containing protein</fullName>
    </recommendedName>
</protein>
<gene>
    <name evidence="7" type="ORF">EHS24_009280</name>
</gene>
<dbReference type="InterPro" id="IPR036259">
    <property type="entry name" value="MFS_trans_sf"/>
</dbReference>
<name>A0A427XLB6_9TREE</name>
<feature type="transmembrane region" description="Helical" evidence="6">
    <location>
        <begin position="423"/>
        <end position="446"/>
    </location>
</feature>
<keyword evidence="5 6" id="KW-0472">Membrane</keyword>
<dbReference type="GeneID" id="39593823"/>
<feature type="transmembrane region" description="Helical" evidence="6">
    <location>
        <begin position="392"/>
        <end position="411"/>
    </location>
</feature>
<dbReference type="PANTHER" id="PTHR43791:SF59">
    <property type="entry name" value="TRANSPORTER, PUTATIVE (AFU_ORTHOLOGUE AFUA_1G06550)-RELATED"/>
    <property type="match status" value="1"/>
</dbReference>
<keyword evidence="2" id="KW-0813">Transport</keyword>
<dbReference type="AlphaFoldDB" id="A0A427XLB6"/>
<dbReference type="SUPFAM" id="SSF103473">
    <property type="entry name" value="MFS general substrate transporter"/>
    <property type="match status" value="1"/>
</dbReference>
<dbReference type="EMBL" id="RSCE01000009">
    <property type="protein sequence ID" value="RSH79628.1"/>
    <property type="molecule type" value="Genomic_DNA"/>
</dbReference>
<keyword evidence="4 6" id="KW-1133">Transmembrane helix</keyword>
<dbReference type="Proteomes" id="UP000279236">
    <property type="component" value="Unassembled WGS sequence"/>
</dbReference>
<dbReference type="Pfam" id="PF07690">
    <property type="entry name" value="MFS_1"/>
    <property type="match status" value="1"/>
</dbReference>
<evidence type="ECO:0000256" key="4">
    <source>
        <dbReference type="ARBA" id="ARBA00022989"/>
    </source>
</evidence>
<feature type="transmembrane region" description="Helical" evidence="6">
    <location>
        <begin position="200"/>
        <end position="218"/>
    </location>
</feature>
<feature type="transmembrane region" description="Helical" evidence="6">
    <location>
        <begin position="452"/>
        <end position="477"/>
    </location>
</feature>
<organism evidence="7 8">
    <name type="scientific">Apiotrichum porosum</name>
    <dbReference type="NCBI Taxonomy" id="105984"/>
    <lineage>
        <taxon>Eukaryota</taxon>
        <taxon>Fungi</taxon>
        <taxon>Dikarya</taxon>
        <taxon>Basidiomycota</taxon>
        <taxon>Agaricomycotina</taxon>
        <taxon>Tremellomycetes</taxon>
        <taxon>Trichosporonales</taxon>
        <taxon>Trichosporonaceae</taxon>
        <taxon>Apiotrichum</taxon>
    </lineage>
</organism>
<evidence type="ECO:0000256" key="2">
    <source>
        <dbReference type="ARBA" id="ARBA00022448"/>
    </source>
</evidence>
<evidence type="ECO:0000313" key="7">
    <source>
        <dbReference type="EMBL" id="RSH79628.1"/>
    </source>
</evidence>
<feature type="transmembrane region" description="Helical" evidence="6">
    <location>
        <begin position="167"/>
        <end position="188"/>
    </location>
</feature>
<comment type="subcellular location">
    <subcellularLocation>
        <location evidence="1">Membrane</location>
        <topology evidence="1">Multi-pass membrane protein</topology>
    </subcellularLocation>
</comment>
<keyword evidence="3 6" id="KW-0812">Transmembrane</keyword>
<feature type="transmembrane region" description="Helical" evidence="6">
    <location>
        <begin position="363"/>
        <end position="380"/>
    </location>
</feature>
<proteinExistence type="predicted"/>
<dbReference type="GO" id="GO:0016020">
    <property type="term" value="C:membrane"/>
    <property type="evidence" value="ECO:0007669"/>
    <property type="project" value="UniProtKB-SubCell"/>
</dbReference>
<sequence>MPAKSEIEDLDSKAQLETDVHVENADAEIAKSKYKANKQLDQAAELLAQAGPLDFSKEDKKRVLKWIDFYVCVPMCLVYWIQQMDKSTLGYGALFDLQTELHLHGQEYALLNSIVYVAQVICQPLSAYALVVFPVKYWVLANYIVWTACTMCCAAATTWSGMMACRFFLGAAEATILPSFVFITQMWWTRREQSYRTVAYQIANSMAAITGPLIAWGIGHVTKGIHAYQAIFLAVGGVSAFFIPIVAWLLPNSPVTARFLRHGDDRLIALDRIRENNMGTKSNVWKWSQVREVVRDPKTYIWAMIYITSALGGAGLGNFGGLIIKGLGFTSFNATLMGMPTGALGMIALALSIYVTNKIKMRWPVIAFLILFPIAGATAIRKLPRDNLTGMVVSYYVTFVFAAIQPLFYAWANLNQSGSTKRVVMFSIMFACQCMGNIFGPLVWLAKEAPKYYTGLAFSISMYCTLFLLVIGQGQYLKYLNTKQRQRRIEMGLPADLKDISIMSLDEADAYKHELMEVLRSQGGDTDLYVSSFDDLTDWENPMFMYVV</sequence>
<evidence type="ECO:0000256" key="5">
    <source>
        <dbReference type="ARBA" id="ARBA00023136"/>
    </source>
</evidence>
<feature type="transmembrane region" description="Helical" evidence="6">
    <location>
        <begin position="140"/>
        <end position="161"/>
    </location>
</feature>
<feature type="transmembrane region" description="Helical" evidence="6">
    <location>
        <begin position="63"/>
        <end position="81"/>
    </location>
</feature>
<dbReference type="InterPro" id="IPR011701">
    <property type="entry name" value="MFS"/>
</dbReference>
<feature type="transmembrane region" description="Helical" evidence="6">
    <location>
        <begin position="336"/>
        <end position="356"/>
    </location>
</feature>
<evidence type="ECO:0000256" key="3">
    <source>
        <dbReference type="ARBA" id="ARBA00022692"/>
    </source>
</evidence>
<comment type="caution">
    <text evidence="7">The sequence shown here is derived from an EMBL/GenBank/DDBJ whole genome shotgun (WGS) entry which is preliminary data.</text>
</comment>
<feature type="transmembrane region" description="Helical" evidence="6">
    <location>
        <begin position="113"/>
        <end position="133"/>
    </location>
</feature>
<accession>A0A427XLB6</accession>
<dbReference type="OrthoDB" id="6730379at2759"/>
<dbReference type="RefSeq" id="XP_028474737.1">
    <property type="nucleotide sequence ID" value="XM_028624569.1"/>
</dbReference>
<dbReference type="PANTHER" id="PTHR43791">
    <property type="entry name" value="PERMEASE-RELATED"/>
    <property type="match status" value="1"/>
</dbReference>
<keyword evidence="8" id="KW-1185">Reference proteome</keyword>
<evidence type="ECO:0008006" key="9">
    <source>
        <dbReference type="Google" id="ProtNLM"/>
    </source>
</evidence>
<feature type="transmembrane region" description="Helical" evidence="6">
    <location>
        <begin position="230"/>
        <end position="251"/>
    </location>
</feature>